<protein>
    <submittedName>
        <fullName evidence="2">Uncharacterized protein</fullName>
    </submittedName>
</protein>
<reference evidence="2 3" key="1">
    <citation type="submission" date="2024-09" db="EMBL/GenBank/DDBJ databases">
        <authorList>
            <person name="Sun Q."/>
            <person name="Mori K."/>
        </authorList>
    </citation>
    <scope>NUCLEOTIDE SEQUENCE [LARGE SCALE GENOMIC DNA]</scope>
    <source>
        <strain evidence="2 3">JCM 10918</strain>
    </source>
</reference>
<gene>
    <name evidence="2" type="ORF">ACFFRO_25150</name>
</gene>
<sequence length="92" mass="10182">MPLAVAVLPLNRFAVMIVVGLVIGFRFVTGLLPALGGPVAAIFRLRDVLDRRLRRHDDRQRERRPVVRLHPDAPFAFVPSAFAPTGSMPTGR</sequence>
<evidence type="ECO:0000313" key="3">
    <source>
        <dbReference type="Proteomes" id="UP001589703"/>
    </source>
</evidence>
<accession>A0ABV5VKL1</accession>
<dbReference type="Proteomes" id="UP001589703">
    <property type="component" value="Unassembled WGS sequence"/>
</dbReference>
<proteinExistence type="predicted"/>
<feature type="transmembrane region" description="Helical" evidence="1">
    <location>
        <begin position="12"/>
        <end position="45"/>
    </location>
</feature>
<keyword evidence="1" id="KW-0472">Membrane</keyword>
<evidence type="ECO:0000256" key="1">
    <source>
        <dbReference type="SAM" id="Phobius"/>
    </source>
</evidence>
<keyword evidence="3" id="KW-1185">Reference proteome</keyword>
<name>A0ABV5VKL1_9ACTN</name>
<keyword evidence="1" id="KW-0812">Transmembrane</keyword>
<organism evidence="2 3">
    <name type="scientific">Streptomyces thermocoprophilus</name>
    <dbReference type="NCBI Taxonomy" id="78356"/>
    <lineage>
        <taxon>Bacteria</taxon>
        <taxon>Bacillati</taxon>
        <taxon>Actinomycetota</taxon>
        <taxon>Actinomycetes</taxon>
        <taxon>Kitasatosporales</taxon>
        <taxon>Streptomycetaceae</taxon>
        <taxon>Streptomyces</taxon>
    </lineage>
</organism>
<keyword evidence="1" id="KW-1133">Transmembrane helix</keyword>
<evidence type="ECO:0000313" key="2">
    <source>
        <dbReference type="EMBL" id="MFB9738371.1"/>
    </source>
</evidence>
<dbReference type="EMBL" id="JBHMAR010000047">
    <property type="protein sequence ID" value="MFB9738371.1"/>
    <property type="molecule type" value="Genomic_DNA"/>
</dbReference>
<comment type="caution">
    <text evidence="2">The sequence shown here is derived from an EMBL/GenBank/DDBJ whole genome shotgun (WGS) entry which is preliminary data.</text>
</comment>
<dbReference type="RefSeq" id="WP_247472531.1">
    <property type="nucleotide sequence ID" value="NZ_JBHMAR010000047.1"/>
</dbReference>